<dbReference type="Gene3D" id="3.30.450.20">
    <property type="entry name" value="PAS domain"/>
    <property type="match status" value="7"/>
</dbReference>
<dbReference type="Pfam" id="PF08447">
    <property type="entry name" value="PAS_3"/>
    <property type="match status" value="1"/>
</dbReference>
<organism evidence="12 13">
    <name type="scientific">Dehalococcoides mccartyi (strain VS)</name>
    <dbReference type="NCBI Taxonomy" id="311424"/>
    <lineage>
        <taxon>Bacteria</taxon>
        <taxon>Bacillati</taxon>
        <taxon>Chloroflexota</taxon>
        <taxon>Dehalococcoidia</taxon>
        <taxon>Dehalococcoidales</taxon>
        <taxon>Dehalococcoidaceae</taxon>
        <taxon>Dehalococcoides</taxon>
    </lineage>
</organism>
<dbReference type="InterPro" id="IPR013655">
    <property type="entry name" value="PAS_fold_3"/>
</dbReference>
<feature type="domain" description="PAS" evidence="10">
    <location>
        <begin position="513"/>
        <end position="583"/>
    </location>
</feature>
<sequence length="1258" mass="143169">MNDKRLDLETSELRYRRLFETAQDGILIVDVVSGKVTDINPFLLNMLGYTQKEILDKRIWEISVFQNIASSRKSFDDLQRKDYIRYDDFPLLTKNGKVQKVEFTSNIYRVGEEKILQCNFRDITDRKLAEEELHKTEELYREFYQKSPIGYQSLDSEGRFIEINQAWLDDMGYQRDEVIGHWFGDFLLPDQVELFRQRFSVFKATGNASTEFYMSRKNGSVVLMAFSGKIARDAKGNFKQTHCTLQDITQKHLAEEAIKENQRKYKALFESISDAVFVCYIESRKWSDEFVELNKMASSMLGYDHEELLKISAKNLFFYASSGLLLKETTDDLYAQHMITRESNLRHKDGHIIPVEITFHLFDLQGRPAVLTLAHDISNRKIAAYELEQSHSRLIKAEQVAGFGYWEFDLSSGLVNPSEGARAIYGLTEDTVTIPFVQMIPVPEYRASLDTALNNLITQNIPYDIEFKIKRPSDWAILYIHSIAEFDPERNVVFGTIQDITKRKQAEELLRVSEARFRSTFDQSPIGAAIYDSDLKYRQVNDKFCRMLGYSDKELNSLTVRDITYTDDLDQDIDQLNHLKNGDINRYETDKRYLHKNGSIFWAHISVAIIKDSDGNFLYYLAMIMDITARKEAEDALQKYKLIAEDSRDIILFMDRITGQILEANNAAVKAYGYSRKELLTMKIQDLSNPQAKMLTEKQIDYAYAHGMLFETSHMRKDGSIFPVEVSSRGADIEGTTTLINIIRDTTARKQAENALNESLQNYQVLFNSVTDAILVHQPEADYSVGKFIEVNDAAMSMLGYNRKELLQITPAEILLDGKYRIDEAPDIIRNVEQSNEVVAEYTLVTKKGELIPVELHSRMFELGGKRTVITLARDIRERKKLEEEQKKLRYQSEMSSRLAAVGEMAAGIAHEINNPLTGVIGFASILMEREDLPRDVMEQLQIINSGSQRVVDIVKRMLTFARQAKPVRHQVNITELIDNTLELRSYVLKTANIAVIKQYEPGLPLLTVDPGQMQQVILNLILNAEYSMKKAHEKGTLNITVSKAGDRVKLSFRDDGLGMPPEILAKLFQPFFTTKEPGEGTGLGLSLSHGIILEHGGTIRGESTPGEGAEFIIELPVMISDRMPAVTDPNAAVQSPTQKASILVIDDEAAIRTLIRIVLVQDSYKVDECAVPQEAMSMIEKNKYDAILLDIRMPGVSGIELYSEIIAKWPKLAKRVIFITGDTSSELLINHDIPCIKKPFNIAVLKSALAKILSKAD</sequence>
<evidence type="ECO:0000256" key="5">
    <source>
        <dbReference type="ARBA" id="ARBA00022777"/>
    </source>
</evidence>
<evidence type="ECO:0000313" key="12">
    <source>
        <dbReference type="EMBL" id="ACZ62011.1"/>
    </source>
</evidence>
<evidence type="ECO:0000256" key="7">
    <source>
        <dbReference type="PROSITE-ProRule" id="PRU00169"/>
    </source>
</evidence>
<keyword evidence="5 12" id="KW-0418">Kinase</keyword>
<keyword evidence="6" id="KW-0902">Two-component regulatory system</keyword>
<dbReference type="InterPro" id="IPR011006">
    <property type="entry name" value="CheY-like_superfamily"/>
</dbReference>
<evidence type="ECO:0000259" key="9">
    <source>
        <dbReference type="PROSITE" id="PS50110"/>
    </source>
</evidence>
<feature type="domain" description="PAC" evidence="11">
    <location>
        <begin position="587"/>
        <end position="639"/>
    </location>
</feature>
<dbReference type="Pfam" id="PF00512">
    <property type="entry name" value="HisKA"/>
    <property type="match status" value="1"/>
</dbReference>
<feature type="domain" description="PAC" evidence="11">
    <location>
        <begin position="708"/>
        <end position="758"/>
    </location>
</feature>
<dbReference type="SMART" id="SM00387">
    <property type="entry name" value="HATPase_c"/>
    <property type="match status" value="1"/>
</dbReference>
<feature type="domain" description="PAS" evidence="10">
    <location>
        <begin position="636"/>
        <end position="707"/>
    </location>
</feature>
<dbReference type="PANTHER" id="PTHR43304">
    <property type="entry name" value="PHYTOCHROME-LIKE PROTEIN CPH1"/>
    <property type="match status" value="1"/>
</dbReference>
<dbReference type="SMART" id="SM00388">
    <property type="entry name" value="HisKA"/>
    <property type="match status" value="1"/>
</dbReference>
<evidence type="ECO:0000259" key="10">
    <source>
        <dbReference type="PROSITE" id="PS50112"/>
    </source>
</evidence>
<dbReference type="InterPro" id="IPR005467">
    <property type="entry name" value="His_kinase_dom"/>
</dbReference>
<dbReference type="PROSITE" id="PS50113">
    <property type="entry name" value="PAC"/>
    <property type="match status" value="5"/>
</dbReference>
<feature type="domain" description="PAS" evidence="10">
    <location>
        <begin position="261"/>
        <end position="309"/>
    </location>
</feature>
<dbReference type="InterPro" id="IPR001789">
    <property type="entry name" value="Sig_transdc_resp-reg_receiver"/>
</dbReference>
<feature type="domain" description="PAS" evidence="10">
    <location>
        <begin position="11"/>
        <end position="57"/>
    </location>
</feature>
<dbReference type="InterPro" id="IPR036097">
    <property type="entry name" value="HisK_dim/P_sf"/>
</dbReference>
<dbReference type="PROSITE" id="PS50109">
    <property type="entry name" value="HIS_KIN"/>
    <property type="match status" value="1"/>
</dbReference>
<dbReference type="Gene3D" id="3.30.565.10">
    <property type="entry name" value="Histidine kinase-like ATPase, C-terminal domain"/>
    <property type="match status" value="1"/>
</dbReference>
<feature type="domain" description="PAS" evidence="10">
    <location>
        <begin position="136"/>
        <end position="199"/>
    </location>
</feature>
<dbReference type="Pfam" id="PF00072">
    <property type="entry name" value="Response_reg"/>
    <property type="match status" value="1"/>
</dbReference>
<dbReference type="CDD" id="cd00130">
    <property type="entry name" value="PAS"/>
    <property type="match status" value="6"/>
</dbReference>
<keyword evidence="4" id="KW-0808">Transferase</keyword>
<proteinExistence type="predicted"/>
<feature type="domain" description="Response regulatory" evidence="9">
    <location>
        <begin position="1142"/>
        <end position="1254"/>
    </location>
</feature>
<gene>
    <name evidence="12" type="ordered locus">DhcVS_887</name>
</gene>
<dbReference type="SUPFAM" id="SSF55874">
    <property type="entry name" value="ATPase domain of HSP90 chaperone/DNA topoisomerase II/histidine kinase"/>
    <property type="match status" value="1"/>
</dbReference>
<dbReference type="InterPro" id="IPR052162">
    <property type="entry name" value="Sensor_kinase/Photoreceptor"/>
</dbReference>
<dbReference type="NCBIfam" id="TIGR00229">
    <property type="entry name" value="sensory_box"/>
    <property type="match status" value="7"/>
</dbReference>
<dbReference type="SUPFAM" id="SSF47384">
    <property type="entry name" value="Homodimeric domain of signal transducing histidine kinase"/>
    <property type="match status" value="1"/>
</dbReference>
<feature type="domain" description="PAC" evidence="11">
    <location>
        <begin position="838"/>
        <end position="888"/>
    </location>
</feature>
<dbReference type="SUPFAM" id="SSF55785">
    <property type="entry name" value="PYP-like sensor domain (PAS domain)"/>
    <property type="match status" value="7"/>
</dbReference>
<dbReference type="InterPro" id="IPR004358">
    <property type="entry name" value="Sig_transdc_His_kin-like_C"/>
</dbReference>
<dbReference type="PANTHER" id="PTHR43304:SF1">
    <property type="entry name" value="PAC DOMAIN-CONTAINING PROTEIN"/>
    <property type="match status" value="1"/>
</dbReference>
<accession>D2BI61</accession>
<evidence type="ECO:0000256" key="2">
    <source>
        <dbReference type="ARBA" id="ARBA00012438"/>
    </source>
</evidence>
<dbReference type="InterPro" id="IPR000014">
    <property type="entry name" value="PAS"/>
</dbReference>
<keyword evidence="3 7" id="KW-0597">Phosphoprotein</keyword>
<protein>
    <recommendedName>
        <fullName evidence="2">histidine kinase</fullName>
        <ecNumber evidence="2">2.7.13.3</ecNumber>
    </recommendedName>
</protein>
<dbReference type="KEGG" id="dev:DhcVS_887"/>
<dbReference type="SUPFAM" id="SSF52172">
    <property type="entry name" value="CheY-like"/>
    <property type="match status" value="1"/>
</dbReference>
<dbReference type="GO" id="GO:0000155">
    <property type="term" value="F:phosphorelay sensor kinase activity"/>
    <property type="evidence" value="ECO:0007669"/>
    <property type="project" value="InterPro"/>
</dbReference>
<dbReference type="InterPro" id="IPR001610">
    <property type="entry name" value="PAC"/>
</dbReference>
<dbReference type="PRINTS" id="PR00344">
    <property type="entry name" value="BCTRLSENSOR"/>
</dbReference>
<dbReference type="InterPro" id="IPR003661">
    <property type="entry name" value="HisK_dim/P_dom"/>
</dbReference>
<dbReference type="EMBL" id="CP001827">
    <property type="protein sequence ID" value="ACZ62011.1"/>
    <property type="molecule type" value="Genomic_DNA"/>
</dbReference>
<comment type="catalytic activity">
    <reaction evidence="1">
        <text>ATP + protein L-histidine = ADP + protein N-phospho-L-histidine.</text>
        <dbReference type="EC" id="2.7.13.3"/>
    </reaction>
</comment>
<feature type="domain" description="Histidine kinase" evidence="8">
    <location>
        <begin position="908"/>
        <end position="1120"/>
    </location>
</feature>
<evidence type="ECO:0000256" key="1">
    <source>
        <dbReference type="ARBA" id="ARBA00000085"/>
    </source>
</evidence>
<feature type="domain" description="PAC" evidence="11">
    <location>
        <begin position="208"/>
        <end position="260"/>
    </location>
</feature>
<dbReference type="Gene3D" id="1.10.287.130">
    <property type="match status" value="1"/>
</dbReference>
<dbReference type="eggNOG" id="COG2202">
    <property type="taxonomic scope" value="Bacteria"/>
</dbReference>
<feature type="domain" description="PAS" evidence="10">
    <location>
        <begin position="759"/>
        <end position="807"/>
    </location>
</feature>
<dbReference type="SMART" id="SM00448">
    <property type="entry name" value="REC"/>
    <property type="match status" value="1"/>
</dbReference>
<reference evidence="12 13" key="1">
    <citation type="journal article" date="2009" name="PLoS Genet.">
        <title>Localized plasticity in the streamlined genomes of vinyl chloride respiring Dehalococcoides.</title>
        <authorList>
            <person name="McMurdie P.J."/>
            <person name="Behrens S.F."/>
            <person name="Muller J.A."/>
            <person name="Goke J."/>
            <person name="Ritalahti K.M."/>
            <person name="Wagner R."/>
            <person name="Goltsman E."/>
            <person name="Lapidus A."/>
            <person name="Holmes S."/>
            <person name="Loffler F.E."/>
            <person name="Spormann A.M."/>
        </authorList>
    </citation>
    <scope>NUCLEOTIDE SEQUENCE [LARGE SCALE GENOMIC DNA]</scope>
    <source>
        <strain evidence="12 13">VS</strain>
    </source>
</reference>
<dbReference type="InterPro" id="IPR036890">
    <property type="entry name" value="HATPase_C_sf"/>
</dbReference>
<dbReference type="EC" id="2.7.13.3" evidence="2"/>
<evidence type="ECO:0000313" key="13">
    <source>
        <dbReference type="Proteomes" id="UP000002506"/>
    </source>
</evidence>
<dbReference type="AlphaFoldDB" id="D2BI61"/>
<dbReference type="OrthoDB" id="9790669at2"/>
<evidence type="ECO:0000259" key="11">
    <source>
        <dbReference type="PROSITE" id="PS50113"/>
    </source>
</evidence>
<evidence type="ECO:0000256" key="6">
    <source>
        <dbReference type="ARBA" id="ARBA00023012"/>
    </source>
</evidence>
<dbReference type="Proteomes" id="UP000002506">
    <property type="component" value="Chromosome"/>
</dbReference>
<dbReference type="PROSITE" id="PS50112">
    <property type="entry name" value="PAS"/>
    <property type="match status" value="6"/>
</dbReference>
<dbReference type="eggNOG" id="COG4191">
    <property type="taxonomic scope" value="Bacteria"/>
</dbReference>
<dbReference type="CDD" id="cd00082">
    <property type="entry name" value="HisKA"/>
    <property type="match status" value="1"/>
</dbReference>
<dbReference type="InterPro" id="IPR000700">
    <property type="entry name" value="PAS-assoc_C"/>
</dbReference>
<dbReference type="Gene3D" id="3.40.50.2300">
    <property type="match status" value="1"/>
</dbReference>
<evidence type="ECO:0000256" key="3">
    <source>
        <dbReference type="ARBA" id="ARBA00022553"/>
    </source>
</evidence>
<feature type="domain" description="PAC" evidence="11">
    <location>
        <begin position="463"/>
        <end position="512"/>
    </location>
</feature>
<dbReference type="SMART" id="SM00086">
    <property type="entry name" value="PAC"/>
    <property type="match status" value="7"/>
</dbReference>
<dbReference type="Pfam" id="PF13426">
    <property type="entry name" value="PAS_9"/>
    <property type="match status" value="4"/>
</dbReference>
<dbReference type="eggNOG" id="COG2204">
    <property type="taxonomic scope" value="Bacteria"/>
</dbReference>
<dbReference type="PROSITE" id="PS50110">
    <property type="entry name" value="RESPONSE_REGULATORY"/>
    <property type="match status" value="1"/>
</dbReference>
<dbReference type="InterPro" id="IPR003594">
    <property type="entry name" value="HATPase_dom"/>
</dbReference>
<dbReference type="SMART" id="SM00091">
    <property type="entry name" value="PAS"/>
    <property type="match status" value="6"/>
</dbReference>
<name>D2BI61_DEHMV</name>
<dbReference type="InterPro" id="IPR035965">
    <property type="entry name" value="PAS-like_dom_sf"/>
</dbReference>
<evidence type="ECO:0000259" key="8">
    <source>
        <dbReference type="PROSITE" id="PS50109"/>
    </source>
</evidence>
<evidence type="ECO:0000256" key="4">
    <source>
        <dbReference type="ARBA" id="ARBA00022679"/>
    </source>
</evidence>
<dbReference type="Pfam" id="PF13188">
    <property type="entry name" value="PAS_8"/>
    <property type="match status" value="1"/>
</dbReference>
<dbReference type="Pfam" id="PF02518">
    <property type="entry name" value="HATPase_c"/>
    <property type="match status" value="1"/>
</dbReference>
<dbReference type="HOGENOM" id="CLU_255704_0_0_0"/>
<dbReference type="RefSeq" id="WP_012882163.1">
    <property type="nucleotide sequence ID" value="NC_013552.1"/>
</dbReference>
<feature type="modified residue" description="4-aspartylphosphate" evidence="7">
    <location>
        <position position="1191"/>
    </location>
</feature>